<keyword evidence="3" id="KW-1185">Reference proteome</keyword>
<dbReference type="EMBL" id="JBBPBM010000056">
    <property type="protein sequence ID" value="KAK8517258.1"/>
    <property type="molecule type" value="Genomic_DNA"/>
</dbReference>
<proteinExistence type="predicted"/>
<sequence length="174" mass="19430">MGVKLSKHSNSNGEVKPLSSNVSRSCQRPSIIESIKPECLKKKKKKKKKKKPRKKKTLADWLLASPGPTGLNPNSLLEGELHVFRNLSKRVHRSPSKEHQKDGKLKKKVSFMLPEEGDVVVFYSAAETFEGFYRLKLAARPATGVAVAFNLKDRLFSGFIFSVKASIVKAEPLK</sequence>
<evidence type="ECO:0000313" key="3">
    <source>
        <dbReference type="Proteomes" id="UP001472677"/>
    </source>
</evidence>
<reference evidence="2 3" key="1">
    <citation type="journal article" date="2024" name="G3 (Bethesda)">
        <title>Genome assembly of Hibiscus sabdariffa L. provides insights into metabolisms of medicinal natural products.</title>
        <authorList>
            <person name="Kim T."/>
        </authorList>
    </citation>
    <scope>NUCLEOTIDE SEQUENCE [LARGE SCALE GENOMIC DNA]</scope>
    <source>
        <strain evidence="2">TK-2024</strain>
        <tissue evidence="2">Old leaves</tissue>
    </source>
</reference>
<protein>
    <submittedName>
        <fullName evidence="2">Uncharacterized protein</fullName>
    </submittedName>
</protein>
<name>A0ABR2CD56_9ROSI</name>
<feature type="compositionally biased region" description="Polar residues" evidence="1">
    <location>
        <begin position="8"/>
        <end position="28"/>
    </location>
</feature>
<feature type="compositionally biased region" description="Basic residues" evidence="1">
    <location>
        <begin position="41"/>
        <end position="56"/>
    </location>
</feature>
<gene>
    <name evidence="2" type="ORF">V6N12_032454</name>
</gene>
<accession>A0ABR2CD56</accession>
<evidence type="ECO:0000313" key="2">
    <source>
        <dbReference type="EMBL" id="KAK8517258.1"/>
    </source>
</evidence>
<dbReference type="Proteomes" id="UP001472677">
    <property type="component" value="Unassembled WGS sequence"/>
</dbReference>
<organism evidence="2 3">
    <name type="scientific">Hibiscus sabdariffa</name>
    <name type="common">roselle</name>
    <dbReference type="NCBI Taxonomy" id="183260"/>
    <lineage>
        <taxon>Eukaryota</taxon>
        <taxon>Viridiplantae</taxon>
        <taxon>Streptophyta</taxon>
        <taxon>Embryophyta</taxon>
        <taxon>Tracheophyta</taxon>
        <taxon>Spermatophyta</taxon>
        <taxon>Magnoliopsida</taxon>
        <taxon>eudicotyledons</taxon>
        <taxon>Gunneridae</taxon>
        <taxon>Pentapetalae</taxon>
        <taxon>rosids</taxon>
        <taxon>malvids</taxon>
        <taxon>Malvales</taxon>
        <taxon>Malvaceae</taxon>
        <taxon>Malvoideae</taxon>
        <taxon>Hibiscus</taxon>
    </lineage>
</organism>
<evidence type="ECO:0000256" key="1">
    <source>
        <dbReference type="SAM" id="MobiDB-lite"/>
    </source>
</evidence>
<comment type="caution">
    <text evidence="2">The sequence shown here is derived from an EMBL/GenBank/DDBJ whole genome shotgun (WGS) entry which is preliminary data.</text>
</comment>
<feature type="region of interest" description="Disordered" evidence="1">
    <location>
        <begin position="1"/>
        <end position="58"/>
    </location>
</feature>